<dbReference type="Proteomes" id="UP000504633">
    <property type="component" value="Unplaced"/>
</dbReference>
<evidence type="ECO:0000313" key="4">
    <source>
        <dbReference type="RefSeq" id="XP_030079473.1"/>
    </source>
</evidence>
<dbReference type="InterPro" id="IPR012674">
    <property type="entry name" value="Calycin"/>
</dbReference>
<feature type="chain" id="PRO_5026772278" evidence="2">
    <location>
        <begin position="22"/>
        <end position="296"/>
    </location>
</feature>
<keyword evidence="1" id="KW-0472">Membrane</keyword>
<keyword evidence="1" id="KW-0812">Transmembrane</keyword>
<dbReference type="OMA" id="LRCMNIN"/>
<dbReference type="Gene3D" id="2.40.128.20">
    <property type="match status" value="1"/>
</dbReference>
<evidence type="ECO:0000256" key="2">
    <source>
        <dbReference type="SAM" id="SignalP"/>
    </source>
</evidence>
<dbReference type="RefSeq" id="XP_030079473.1">
    <property type="nucleotide sequence ID" value="XM_030223613.1"/>
</dbReference>
<dbReference type="SUPFAM" id="SSF50814">
    <property type="entry name" value="Lipocalins"/>
    <property type="match status" value="1"/>
</dbReference>
<feature type="transmembrane region" description="Helical" evidence="1">
    <location>
        <begin position="273"/>
        <end position="291"/>
    </location>
</feature>
<dbReference type="KEGG" id="dhe:111597774"/>
<evidence type="ECO:0000256" key="1">
    <source>
        <dbReference type="SAM" id="Phobius"/>
    </source>
</evidence>
<reference evidence="4" key="1">
    <citation type="submission" date="2025-08" db="UniProtKB">
        <authorList>
            <consortium name="RefSeq"/>
        </authorList>
    </citation>
    <scope>IDENTIFICATION</scope>
    <source>
        <strain evidence="4">15085-1641.00</strain>
        <tissue evidence="4">Whole body</tissue>
    </source>
</reference>
<keyword evidence="3" id="KW-1185">Reference proteome</keyword>
<dbReference type="GeneID" id="111597774"/>
<proteinExistence type="predicted"/>
<sequence length="296" mass="33760">MLLKFVAFFVIFGICCSHGAANNLDHYVYGSMEGSTTTERLNAAVRCVNVKPQSSVDLEQIMGLWYGSEIIMHSQDFPGVYEYDSCVIIHLTDVTDKVQTNYNNSNNNNNHYGYNGYNSNRHQNQNQNNYRTLPSTSQYQEYDNEYTRQAQQQRMRYLRLVWSERDNNLEYTFNYTANAPNVWSNIGDQRGSLVTLNSYTQFTGTVQVGKAVNDHLVLTFCGNDVKSSIYTVVLTRNRLGLSNEELRSIHNMLSRRGLNTETIRRVCNGSARLIVGLPALLLLLLLPLLAVRGRCH</sequence>
<dbReference type="AlphaFoldDB" id="A0A6J2SP42"/>
<feature type="signal peptide" evidence="2">
    <location>
        <begin position="1"/>
        <end position="21"/>
    </location>
</feature>
<evidence type="ECO:0000313" key="3">
    <source>
        <dbReference type="Proteomes" id="UP000504633"/>
    </source>
</evidence>
<accession>A0A6J2SP42</accession>
<dbReference type="OrthoDB" id="6615450at2759"/>
<organism evidence="3 4">
    <name type="scientific">Drosophila hydei</name>
    <name type="common">Fruit fly</name>
    <dbReference type="NCBI Taxonomy" id="7224"/>
    <lineage>
        <taxon>Eukaryota</taxon>
        <taxon>Metazoa</taxon>
        <taxon>Ecdysozoa</taxon>
        <taxon>Arthropoda</taxon>
        <taxon>Hexapoda</taxon>
        <taxon>Insecta</taxon>
        <taxon>Pterygota</taxon>
        <taxon>Neoptera</taxon>
        <taxon>Endopterygota</taxon>
        <taxon>Diptera</taxon>
        <taxon>Brachycera</taxon>
        <taxon>Muscomorpha</taxon>
        <taxon>Ephydroidea</taxon>
        <taxon>Drosophilidae</taxon>
        <taxon>Drosophila</taxon>
    </lineage>
</organism>
<gene>
    <name evidence="4" type="primary">LOC111597774</name>
</gene>
<protein>
    <submittedName>
        <fullName evidence="4">Component of gems protein 5</fullName>
    </submittedName>
</protein>
<keyword evidence="2" id="KW-0732">Signal</keyword>
<keyword evidence="1" id="KW-1133">Transmembrane helix</keyword>
<name>A0A6J2SP42_DROHY</name>